<evidence type="ECO:0000256" key="1">
    <source>
        <dbReference type="ARBA" id="ARBA00004651"/>
    </source>
</evidence>
<dbReference type="InterPro" id="IPR037294">
    <property type="entry name" value="ABC_BtuC-like"/>
</dbReference>
<dbReference type="GO" id="GO:0033214">
    <property type="term" value="P:siderophore-iron import into cell"/>
    <property type="evidence" value="ECO:0007669"/>
    <property type="project" value="TreeGrafter"/>
</dbReference>
<feature type="transmembrane region" description="Helical" evidence="8">
    <location>
        <begin position="189"/>
        <end position="211"/>
    </location>
</feature>
<organism evidence="9">
    <name type="scientific">freshwater metagenome</name>
    <dbReference type="NCBI Taxonomy" id="449393"/>
    <lineage>
        <taxon>unclassified sequences</taxon>
        <taxon>metagenomes</taxon>
        <taxon>ecological metagenomes</taxon>
    </lineage>
</organism>
<evidence type="ECO:0000256" key="3">
    <source>
        <dbReference type="ARBA" id="ARBA00022448"/>
    </source>
</evidence>
<sequence>MLTALALTSVVIAIGLGPVAVAPGTVVRIIGHHTIGFPDTRAWAATHDSIIWEVRLPRVLLGAIVGAALGVVGVALQAIVRNPLAEPYLLGVSSGASTGAAAAILFGVGAGLGPESVSLMAFFGALGALALVLALARSTGRITPSRMLVSGVAVSYLLSATTSLLILFADSTEGARAVMFWLLGSLVNADWSTLPIGYAGIGAGIALVFWWRRRLDLLALGDETAIASGVDPGRTRLVLVVVIALCVGCAVSLSGGIGFVGLAVPHIARRVAGTVHRHLIPAAAAIGALVLVWADVAARMVLQPRELPIGVVTGVLGGPVLVALVRKLPHTT</sequence>
<dbReference type="PANTHER" id="PTHR30472:SF67">
    <property type="entry name" value="PERMEASE OF ABC TRANSPORTER-RELATED"/>
    <property type="match status" value="1"/>
</dbReference>
<feature type="transmembrane region" description="Helical" evidence="8">
    <location>
        <begin position="279"/>
        <end position="298"/>
    </location>
</feature>
<evidence type="ECO:0000313" key="9">
    <source>
        <dbReference type="EMBL" id="CAB4557698.1"/>
    </source>
</evidence>
<dbReference type="CDD" id="cd06550">
    <property type="entry name" value="TM_ABC_iron-siderophores_like"/>
    <property type="match status" value="1"/>
</dbReference>
<keyword evidence="7 8" id="KW-0472">Membrane</keyword>
<gene>
    <name evidence="9" type="ORF">UFOPK1493_01529</name>
</gene>
<feature type="transmembrane region" description="Helical" evidence="8">
    <location>
        <begin position="307"/>
        <end position="325"/>
    </location>
</feature>
<dbReference type="InterPro" id="IPR000522">
    <property type="entry name" value="ABC_transptr_permease_BtuC"/>
</dbReference>
<dbReference type="GO" id="GO:0005886">
    <property type="term" value="C:plasma membrane"/>
    <property type="evidence" value="ECO:0007669"/>
    <property type="project" value="UniProtKB-SubCell"/>
</dbReference>
<dbReference type="GO" id="GO:0022857">
    <property type="term" value="F:transmembrane transporter activity"/>
    <property type="evidence" value="ECO:0007669"/>
    <property type="project" value="InterPro"/>
</dbReference>
<keyword evidence="3" id="KW-0813">Transport</keyword>
<feature type="transmembrane region" description="Helical" evidence="8">
    <location>
        <begin position="87"/>
        <end position="110"/>
    </location>
</feature>
<protein>
    <submittedName>
        <fullName evidence="9">Unannotated protein</fullName>
    </submittedName>
</protein>
<feature type="transmembrane region" description="Helical" evidence="8">
    <location>
        <begin position="237"/>
        <end position="267"/>
    </location>
</feature>
<dbReference type="EMBL" id="CAEZSR010000046">
    <property type="protein sequence ID" value="CAB4557698.1"/>
    <property type="molecule type" value="Genomic_DNA"/>
</dbReference>
<dbReference type="SUPFAM" id="SSF81345">
    <property type="entry name" value="ABC transporter involved in vitamin B12 uptake, BtuC"/>
    <property type="match status" value="1"/>
</dbReference>
<feature type="transmembrane region" description="Helical" evidence="8">
    <location>
        <begin position="148"/>
        <end position="169"/>
    </location>
</feature>
<comment type="subcellular location">
    <subcellularLocation>
        <location evidence="1">Cell membrane</location>
        <topology evidence="1">Multi-pass membrane protein</topology>
    </subcellularLocation>
</comment>
<feature type="transmembrane region" description="Helical" evidence="8">
    <location>
        <begin position="116"/>
        <end position="136"/>
    </location>
</feature>
<dbReference type="AlphaFoldDB" id="A0A6J6D7W9"/>
<evidence type="ECO:0000256" key="2">
    <source>
        <dbReference type="ARBA" id="ARBA00007935"/>
    </source>
</evidence>
<keyword evidence="4" id="KW-1003">Cell membrane</keyword>
<dbReference type="Gene3D" id="1.10.3470.10">
    <property type="entry name" value="ABC transporter involved in vitamin B12 uptake, BtuC"/>
    <property type="match status" value="1"/>
</dbReference>
<dbReference type="Pfam" id="PF01032">
    <property type="entry name" value="FecCD"/>
    <property type="match status" value="1"/>
</dbReference>
<comment type="similarity">
    <text evidence="2">Belongs to the binding-protein-dependent transport system permease family. FecCD subfamily.</text>
</comment>
<feature type="transmembrane region" description="Helical" evidence="8">
    <location>
        <begin position="59"/>
        <end position="80"/>
    </location>
</feature>
<evidence type="ECO:0000256" key="8">
    <source>
        <dbReference type="SAM" id="Phobius"/>
    </source>
</evidence>
<evidence type="ECO:0000256" key="4">
    <source>
        <dbReference type="ARBA" id="ARBA00022475"/>
    </source>
</evidence>
<evidence type="ECO:0000256" key="5">
    <source>
        <dbReference type="ARBA" id="ARBA00022692"/>
    </source>
</evidence>
<evidence type="ECO:0000256" key="7">
    <source>
        <dbReference type="ARBA" id="ARBA00023136"/>
    </source>
</evidence>
<name>A0A6J6D7W9_9ZZZZ</name>
<keyword evidence="5 8" id="KW-0812">Transmembrane</keyword>
<evidence type="ECO:0000256" key="6">
    <source>
        <dbReference type="ARBA" id="ARBA00022989"/>
    </source>
</evidence>
<reference evidence="9" key="1">
    <citation type="submission" date="2020-05" db="EMBL/GenBank/DDBJ databases">
        <authorList>
            <person name="Chiriac C."/>
            <person name="Salcher M."/>
            <person name="Ghai R."/>
            <person name="Kavagutti S V."/>
        </authorList>
    </citation>
    <scope>NUCLEOTIDE SEQUENCE</scope>
</reference>
<proteinExistence type="inferred from homology"/>
<dbReference type="PANTHER" id="PTHR30472">
    <property type="entry name" value="FERRIC ENTEROBACTIN TRANSPORT SYSTEM PERMEASE PROTEIN"/>
    <property type="match status" value="1"/>
</dbReference>
<dbReference type="FunFam" id="1.10.3470.10:FF:000001">
    <property type="entry name" value="Vitamin B12 ABC transporter permease BtuC"/>
    <property type="match status" value="1"/>
</dbReference>
<accession>A0A6J6D7W9</accession>
<keyword evidence="6 8" id="KW-1133">Transmembrane helix</keyword>